<evidence type="ECO:0000256" key="3">
    <source>
        <dbReference type="ARBA" id="ARBA00023163"/>
    </source>
</evidence>
<organism evidence="5 6">
    <name type="scientific">Escherichia coli O7:K1 (strain IAI39 / ExPEC)</name>
    <dbReference type="NCBI Taxonomy" id="585057"/>
    <lineage>
        <taxon>Bacteria</taxon>
        <taxon>Pseudomonadati</taxon>
        <taxon>Pseudomonadota</taxon>
        <taxon>Gammaproteobacteria</taxon>
        <taxon>Enterobacterales</taxon>
        <taxon>Enterobacteriaceae</taxon>
        <taxon>Escherichia</taxon>
    </lineage>
</organism>
<reference evidence="6" key="1">
    <citation type="journal article" date="2009" name="PLoS Genet.">
        <title>Organised genome dynamics in the Escherichia coli species results in highly diverse adaptive paths.</title>
        <authorList>
            <person name="Touchon M."/>
            <person name="Hoede C."/>
            <person name="Tenaillon O."/>
            <person name="Barbe V."/>
            <person name="Baeriswyl S."/>
            <person name="Bidet P."/>
            <person name="Bingen E."/>
            <person name="Bonacorsi S."/>
            <person name="Bouchier C."/>
            <person name="Bouvet O."/>
            <person name="Calteau A."/>
            <person name="Chiapello H."/>
            <person name="Clermont O."/>
            <person name="Cruveiller S."/>
            <person name="Danchin A."/>
            <person name="Diard M."/>
            <person name="Dossat C."/>
            <person name="Karoui M.E."/>
            <person name="Frapy E."/>
            <person name="Garry L."/>
            <person name="Ghigo J.M."/>
            <person name="Gilles A.M."/>
            <person name="Johnson J."/>
            <person name="Le Bouguenec C."/>
            <person name="Lescat M."/>
            <person name="Mangenot S."/>
            <person name="Martinez-Jehanne V."/>
            <person name="Matic I."/>
            <person name="Nassif X."/>
            <person name="Oztas S."/>
            <person name="Petit M.A."/>
            <person name="Pichon C."/>
            <person name="Rouy Z."/>
            <person name="Ruf C.S."/>
            <person name="Schneider D."/>
            <person name="Tourret J."/>
            <person name="Vacherie B."/>
            <person name="Vallenet D."/>
            <person name="Medigue C."/>
            <person name="Rocha E.P.C."/>
            <person name="Denamur E."/>
        </authorList>
    </citation>
    <scope>NUCLEOTIDE SEQUENCE [LARGE SCALE GENOMIC DNA]</scope>
    <source>
        <strain evidence="6">IAI39 / ExPEC</strain>
    </source>
</reference>
<dbReference type="SUPFAM" id="SSF48008">
    <property type="entry name" value="GntR ligand-binding domain-like"/>
    <property type="match status" value="1"/>
</dbReference>
<dbReference type="Gene3D" id="1.20.120.530">
    <property type="entry name" value="GntR ligand-binding domain-like"/>
    <property type="match status" value="1"/>
</dbReference>
<dbReference type="SMART" id="SM00345">
    <property type="entry name" value="HTH_GNTR"/>
    <property type="match status" value="1"/>
</dbReference>
<dbReference type="AlphaFoldDB" id="A0A0H3MS74"/>
<dbReference type="PROSITE" id="PS50949">
    <property type="entry name" value="HTH_GNTR"/>
    <property type="match status" value="1"/>
</dbReference>
<accession>A0A0H3MS74</accession>
<dbReference type="HOGENOM" id="CLU_017584_5_5_6"/>
<sequence>MRDKAKRDLSHISIEIPKSVTQVIKEKIRDMIIHGDLSLGQPISENELSNILAVSKTPIREAFILLSHNENLINIIPRSGTFVFSVTDKDINDLIKMRVILEQGAIREAMEKNANNVIIELNSILSKSAKINAERDTQAYLKLDHDFHYVFVKYADNKYISQAHQLISARLLAIRYRLDFTTEYITNSNRGHATILDMLKNNNVEGVCNFITHHVSSGFTERARKILSLSTQ</sequence>
<dbReference type="STRING" id="585057.ECIAI39_2372"/>
<keyword evidence="1" id="KW-0805">Transcription regulation</keyword>
<dbReference type="Pfam" id="PF07729">
    <property type="entry name" value="FCD"/>
    <property type="match status" value="1"/>
</dbReference>
<dbReference type="InterPro" id="IPR011711">
    <property type="entry name" value="GntR_C"/>
</dbReference>
<dbReference type="KEGG" id="ect:ECIAI39_2372"/>
<dbReference type="InterPro" id="IPR000524">
    <property type="entry name" value="Tscrpt_reg_HTH_GntR"/>
</dbReference>
<name>A0A0H3MS74_ECO7I</name>
<dbReference type="SMART" id="SM00895">
    <property type="entry name" value="FCD"/>
    <property type="match status" value="1"/>
</dbReference>
<dbReference type="GO" id="GO:0003700">
    <property type="term" value="F:DNA-binding transcription factor activity"/>
    <property type="evidence" value="ECO:0007669"/>
    <property type="project" value="InterPro"/>
</dbReference>
<evidence type="ECO:0000256" key="2">
    <source>
        <dbReference type="ARBA" id="ARBA00023125"/>
    </source>
</evidence>
<dbReference type="InterPro" id="IPR008920">
    <property type="entry name" value="TF_FadR/GntR_C"/>
</dbReference>
<dbReference type="Gene3D" id="1.10.10.10">
    <property type="entry name" value="Winged helix-like DNA-binding domain superfamily/Winged helix DNA-binding domain"/>
    <property type="match status" value="1"/>
</dbReference>
<evidence type="ECO:0000313" key="6">
    <source>
        <dbReference type="Proteomes" id="UP000000749"/>
    </source>
</evidence>
<evidence type="ECO:0000259" key="4">
    <source>
        <dbReference type="PROSITE" id="PS50949"/>
    </source>
</evidence>
<evidence type="ECO:0000256" key="1">
    <source>
        <dbReference type="ARBA" id="ARBA00023015"/>
    </source>
</evidence>
<evidence type="ECO:0000313" key="5">
    <source>
        <dbReference type="EMBL" id="CAR18498.1"/>
    </source>
</evidence>
<dbReference type="InterPro" id="IPR036388">
    <property type="entry name" value="WH-like_DNA-bd_sf"/>
</dbReference>
<dbReference type="EMBL" id="CU928164">
    <property type="protein sequence ID" value="CAR18498.1"/>
    <property type="molecule type" value="Genomic_DNA"/>
</dbReference>
<feature type="domain" description="HTH gntR-type" evidence="4">
    <location>
        <begin position="18"/>
        <end position="86"/>
    </location>
</feature>
<dbReference type="SUPFAM" id="SSF46785">
    <property type="entry name" value="Winged helix' DNA-binding domain"/>
    <property type="match status" value="1"/>
</dbReference>
<gene>
    <name evidence="5" type="ordered locus">ECIAI39_2372</name>
</gene>
<dbReference type="CDD" id="cd07377">
    <property type="entry name" value="WHTH_GntR"/>
    <property type="match status" value="1"/>
</dbReference>
<proteinExistence type="predicted"/>
<keyword evidence="3" id="KW-0804">Transcription</keyword>
<dbReference type="PANTHER" id="PTHR43537">
    <property type="entry name" value="TRANSCRIPTIONAL REGULATOR, GNTR FAMILY"/>
    <property type="match status" value="1"/>
</dbReference>
<dbReference type="PATRIC" id="fig|585057.6.peg.2472"/>
<dbReference type="InterPro" id="IPR036390">
    <property type="entry name" value="WH_DNA-bd_sf"/>
</dbReference>
<protein>
    <submittedName>
        <fullName evidence="5">Transcriptional regulator, GntR family</fullName>
    </submittedName>
</protein>
<dbReference type="Pfam" id="PF00392">
    <property type="entry name" value="GntR"/>
    <property type="match status" value="1"/>
</dbReference>
<dbReference type="GO" id="GO:0003677">
    <property type="term" value="F:DNA binding"/>
    <property type="evidence" value="ECO:0007669"/>
    <property type="project" value="UniProtKB-KW"/>
</dbReference>
<dbReference type="Proteomes" id="UP000000749">
    <property type="component" value="Chromosome"/>
</dbReference>
<keyword evidence="2" id="KW-0238">DNA-binding</keyword>
<dbReference type="PANTHER" id="PTHR43537:SF51">
    <property type="entry name" value="HTH-TYPE TRANSCRIPTIONAL REGULATOR LGOR-RELATED"/>
    <property type="match status" value="1"/>
</dbReference>